<name>A0A4V1GM82_EUBML</name>
<feature type="transmembrane region" description="Helical" evidence="5">
    <location>
        <begin position="438"/>
        <end position="459"/>
    </location>
</feature>
<dbReference type="RefSeq" id="WP_096918878.1">
    <property type="nucleotide sequence ID" value="NZ_CP029487.1"/>
</dbReference>
<sequence>MNILFTLKKYFAAVNKEKWSWFVTLLVPAVIMLIPENETFTYEIKVFSAITIAAIFIFAFGYIPQLIAGLILPIFYNITNLAPTEVVFSPWTSTVPWMFMGGMILSNILMRTGLLKRIAYVLIEHAGNTYYKLLLSITLSGFIMNFLAPGESYIPMAMLTYGICAALKLGKSSTSAGIMLTGFFSSYMPKYFIYSSEINNLQTLGSTVAQTHLTFFQYFYHNIPSILWIIIIVFVTARLTKPEHGLNAVDHAQNELAQMGPMSKTEKKTALVSALVFVYFLTSGLHHLPLAWGFPLVALVFFLPGIKLGKPEDLTSVNFGMIVFIASCLSIGYVANYIGFGSLIAGLILPHLSASNVTLTLMIIWAICVVTNFALTPLAIWATYTVPFVQAAQSLGINALVIYYQMYQASCQVLFPYEWALPLFYFSFGLIKTKDYTRIFGTVMVLNFFYMLLVYIPYWRLIGLI</sequence>
<dbReference type="KEGG" id="emt:CPZ25_013895"/>
<evidence type="ECO:0000313" key="6">
    <source>
        <dbReference type="EMBL" id="QCT72376.1"/>
    </source>
</evidence>
<dbReference type="InterPro" id="IPR001898">
    <property type="entry name" value="SLC13A/DASS"/>
</dbReference>
<dbReference type="Pfam" id="PF00939">
    <property type="entry name" value="Na_sulph_symp"/>
    <property type="match status" value="1"/>
</dbReference>
<accession>A0A4V1GM82</accession>
<evidence type="ECO:0000313" key="7">
    <source>
        <dbReference type="Proteomes" id="UP000218387"/>
    </source>
</evidence>
<keyword evidence="7" id="KW-1185">Reference proteome</keyword>
<feature type="transmembrane region" description="Helical" evidence="5">
    <location>
        <begin position="292"/>
        <end position="309"/>
    </location>
</feature>
<protein>
    <recommendedName>
        <fullName evidence="8">SLC13 family permease</fullName>
    </recommendedName>
</protein>
<feature type="transmembrane region" description="Helical" evidence="5">
    <location>
        <begin position="361"/>
        <end position="381"/>
    </location>
</feature>
<evidence type="ECO:0000256" key="5">
    <source>
        <dbReference type="SAM" id="Phobius"/>
    </source>
</evidence>
<feature type="transmembrane region" description="Helical" evidence="5">
    <location>
        <begin position="47"/>
        <end position="76"/>
    </location>
</feature>
<keyword evidence="4 5" id="KW-0472">Membrane</keyword>
<evidence type="ECO:0000256" key="2">
    <source>
        <dbReference type="ARBA" id="ARBA00022692"/>
    </source>
</evidence>
<evidence type="ECO:0000256" key="4">
    <source>
        <dbReference type="ARBA" id="ARBA00023136"/>
    </source>
</evidence>
<feature type="transmembrane region" description="Helical" evidence="5">
    <location>
        <begin position="215"/>
        <end position="237"/>
    </location>
</feature>
<feature type="transmembrane region" description="Helical" evidence="5">
    <location>
        <begin position="130"/>
        <end position="147"/>
    </location>
</feature>
<keyword evidence="2 5" id="KW-0812">Transmembrane</keyword>
<feature type="transmembrane region" description="Helical" evidence="5">
    <location>
        <begin position="177"/>
        <end position="195"/>
    </location>
</feature>
<proteinExistence type="predicted"/>
<feature type="transmembrane region" description="Helical" evidence="5">
    <location>
        <begin position="19"/>
        <end position="35"/>
    </location>
</feature>
<dbReference type="GO" id="GO:0022857">
    <property type="term" value="F:transmembrane transporter activity"/>
    <property type="evidence" value="ECO:0007669"/>
    <property type="project" value="InterPro"/>
</dbReference>
<dbReference type="Proteomes" id="UP000218387">
    <property type="component" value="Chromosome"/>
</dbReference>
<evidence type="ECO:0000256" key="1">
    <source>
        <dbReference type="ARBA" id="ARBA00004141"/>
    </source>
</evidence>
<dbReference type="AlphaFoldDB" id="A0A4V1GM82"/>
<comment type="subcellular location">
    <subcellularLocation>
        <location evidence="1">Membrane</location>
        <topology evidence="1">Multi-pass membrane protein</topology>
    </subcellularLocation>
</comment>
<gene>
    <name evidence="6" type="ORF">CPZ25_013895</name>
</gene>
<evidence type="ECO:0000256" key="3">
    <source>
        <dbReference type="ARBA" id="ARBA00022989"/>
    </source>
</evidence>
<dbReference type="EMBL" id="CP029487">
    <property type="protein sequence ID" value="QCT72376.1"/>
    <property type="molecule type" value="Genomic_DNA"/>
</dbReference>
<dbReference type="GO" id="GO:0016020">
    <property type="term" value="C:membrane"/>
    <property type="evidence" value="ECO:0007669"/>
    <property type="project" value="UniProtKB-SubCell"/>
</dbReference>
<feature type="transmembrane region" description="Helical" evidence="5">
    <location>
        <begin position="321"/>
        <end position="349"/>
    </location>
</feature>
<organism evidence="6 7">
    <name type="scientific">Eubacterium maltosivorans</name>
    <dbReference type="NCBI Taxonomy" id="2041044"/>
    <lineage>
        <taxon>Bacteria</taxon>
        <taxon>Bacillati</taxon>
        <taxon>Bacillota</taxon>
        <taxon>Clostridia</taxon>
        <taxon>Eubacteriales</taxon>
        <taxon>Eubacteriaceae</taxon>
        <taxon>Eubacterium</taxon>
    </lineage>
</organism>
<evidence type="ECO:0008006" key="8">
    <source>
        <dbReference type="Google" id="ProtNLM"/>
    </source>
</evidence>
<feature type="transmembrane region" description="Helical" evidence="5">
    <location>
        <begin position="88"/>
        <end position="109"/>
    </location>
</feature>
<feature type="transmembrane region" description="Helical" evidence="5">
    <location>
        <begin position="388"/>
        <end position="407"/>
    </location>
</feature>
<keyword evidence="3 5" id="KW-1133">Transmembrane helix</keyword>
<reference evidence="6 7" key="1">
    <citation type="submission" date="2018-05" db="EMBL/GenBank/DDBJ databases">
        <title>Genome comparison of Eubacterium sp.</title>
        <authorList>
            <person name="Feng Y."/>
            <person name="Sanchez-Andrea I."/>
            <person name="Stams A.J.M."/>
            <person name="De Vos W.M."/>
        </authorList>
    </citation>
    <scope>NUCLEOTIDE SEQUENCE [LARGE SCALE GENOMIC DNA]</scope>
    <source>
        <strain evidence="6 7">YI</strain>
    </source>
</reference>